<comment type="function">
    <text evidence="9">Part of the tripartite ATP-independent periplasmic (TRAP) transport system.</text>
</comment>
<evidence type="ECO:0000256" key="9">
    <source>
        <dbReference type="RuleBase" id="RU369079"/>
    </source>
</evidence>
<dbReference type="Proteomes" id="UP000602745">
    <property type="component" value="Unassembled WGS sequence"/>
</dbReference>
<dbReference type="EMBL" id="BMCP01000001">
    <property type="protein sequence ID" value="GGE31939.1"/>
    <property type="molecule type" value="Genomic_DNA"/>
</dbReference>
<keyword evidence="4 9" id="KW-0997">Cell inner membrane</keyword>
<evidence type="ECO:0000313" key="11">
    <source>
        <dbReference type="EMBL" id="GGE31939.1"/>
    </source>
</evidence>
<evidence type="ECO:0000256" key="7">
    <source>
        <dbReference type="ARBA" id="ARBA00023136"/>
    </source>
</evidence>
<evidence type="ECO:0000256" key="1">
    <source>
        <dbReference type="ARBA" id="ARBA00004429"/>
    </source>
</evidence>
<dbReference type="PANTHER" id="PTHR35011">
    <property type="entry name" value="2,3-DIKETO-L-GULONATE TRAP TRANSPORTER SMALL PERMEASE PROTEIN YIAM"/>
    <property type="match status" value="1"/>
</dbReference>
<evidence type="ECO:0000256" key="5">
    <source>
        <dbReference type="ARBA" id="ARBA00022692"/>
    </source>
</evidence>
<dbReference type="AlphaFoldDB" id="A0A8J2VJD4"/>
<gene>
    <name evidence="11" type="ORF">GCM10007276_06450</name>
</gene>
<reference evidence="11" key="2">
    <citation type="submission" date="2020-09" db="EMBL/GenBank/DDBJ databases">
        <authorList>
            <person name="Sun Q."/>
            <person name="Sedlacek I."/>
        </authorList>
    </citation>
    <scope>NUCLEOTIDE SEQUENCE</scope>
    <source>
        <strain evidence="11">CCM 7684</strain>
    </source>
</reference>
<dbReference type="RefSeq" id="WP_229729156.1">
    <property type="nucleotide sequence ID" value="NZ_BMCP01000001.1"/>
</dbReference>
<feature type="transmembrane region" description="Helical" evidence="9">
    <location>
        <begin position="88"/>
        <end position="109"/>
    </location>
</feature>
<feature type="transmembrane region" description="Helical" evidence="9">
    <location>
        <begin position="129"/>
        <end position="150"/>
    </location>
</feature>
<feature type="domain" description="Tripartite ATP-independent periplasmic transporters DctQ component" evidence="10">
    <location>
        <begin position="27"/>
        <end position="158"/>
    </location>
</feature>
<dbReference type="Pfam" id="PF04290">
    <property type="entry name" value="DctQ"/>
    <property type="match status" value="1"/>
</dbReference>
<evidence type="ECO:0000256" key="2">
    <source>
        <dbReference type="ARBA" id="ARBA00022448"/>
    </source>
</evidence>
<feature type="transmembrane region" description="Helical" evidence="9">
    <location>
        <begin position="45"/>
        <end position="67"/>
    </location>
</feature>
<evidence type="ECO:0000256" key="8">
    <source>
        <dbReference type="ARBA" id="ARBA00038436"/>
    </source>
</evidence>
<keyword evidence="6 9" id="KW-1133">Transmembrane helix</keyword>
<dbReference type="GO" id="GO:0022857">
    <property type="term" value="F:transmembrane transporter activity"/>
    <property type="evidence" value="ECO:0007669"/>
    <property type="project" value="UniProtKB-UniRule"/>
</dbReference>
<comment type="caution">
    <text evidence="11">The sequence shown here is derived from an EMBL/GenBank/DDBJ whole genome shotgun (WGS) entry which is preliminary data.</text>
</comment>
<evidence type="ECO:0000256" key="3">
    <source>
        <dbReference type="ARBA" id="ARBA00022475"/>
    </source>
</evidence>
<comment type="subcellular location">
    <subcellularLocation>
        <location evidence="1 9">Cell inner membrane</location>
        <topology evidence="1 9">Multi-pass membrane protein</topology>
    </subcellularLocation>
</comment>
<dbReference type="InterPro" id="IPR055348">
    <property type="entry name" value="DctQ"/>
</dbReference>
<name>A0A8J2VJD4_9RHOB</name>
<evidence type="ECO:0000313" key="12">
    <source>
        <dbReference type="Proteomes" id="UP000602745"/>
    </source>
</evidence>
<protein>
    <recommendedName>
        <fullName evidence="9">TRAP transporter small permease protein</fullName>
    </recommendedName>
</protein>
<reference evidence="11" key="1">
    <citation type="journal article" date="2014" name="Int. J. Syst. Evol. Microbiol.">
        <title>Complete genome sequence of Corynebacterium casei LMG S-19264T (=DSM 44701T), isolated from a smear-ripened cheese.</title>
        <authorList>
            <consortium name="US DOE Joint Genome Institute (JGI-PGF)"/>
            <person name="Walter F."/>
            <person name="Albersmeier A."/>
            <person name="Kalinowski J."/>
            <person name="Ruckert C."/>
        </authorList>
    </citation>
    <scope>NUCLEOTIDE SEQUENCE</scope>
    <source>
        <strain evidence="11">CCM 7684</strain>
    </source>
</reference>
<proteinExistence type="inferred from homology"/>
<comment type="similarity">
    <text evidence="8 9">Belongs to the TRAP transporter small permease family.</text>
</comment>
<accession>A0A8J2VJD4</accession>
<keyword evidence="5 9" id="KW-0812">Transmembrane</keyword>
<dbReference type="GO" id="GO:0005886">
    <property type="term" value="C:plasma membrane"/>
    <property type="evidence" value="ECO:0007669"/>
    <property type="project" value="UniProtKB-SubCell"/>
</dbReference>
<feature type="transmembrane region" description="Helical" evidence="9">
    <location>
        <begin position="12"/>
        <end position="39"/>
    </location>
</feature>
<evidence type="ECO:0000259" key="10">
    <source>
        <dbReference type="Pfam" id="PF04290"/>
    </source>
</evidence>
<keyword evidence="7 9" id="KW-0472">Membrane</keyword>
<keyword evidence="3" id="KW-1003">Cell membrane</keyword>
<sequence>MIQLSRFLEKMALVTVLVGGIGLMLSMGLGVADVVGSYFNHPVPGAYELTESTMVLVVFGGLTYAQIKRKHIRVELLYLRMGPRVQSLMDILADIAALVFFGLLIWQGWNEAAYSIEINEATSGLIRFPLYPARILLVFGSAMFLAQMSVDFIEDIRRLITGEGGREEELISEEIKALMEEGAQRRA</sequence>
<dbReference type="InterPro" id="IPR007387">
    <property type="entry name" value="TRAP_DctQ"/>
</dbReference>
<keyword evidence="2 9" id="KW-0813">Transport</keyword>
<organism evidence="11 12">
    <name type="scientific">Agaricicola taiwanensis</name>
    <dbReference type="NCBI Taxonomy" id="591372"/>
    <lineage>
        <taxon>Bacteria</taxon>
        <taxon>Pseudomonadati</taxon>
        <taxon>Pseudomonadota</taxon>
        <taxon>Alphaproteobacteria</taxon>
        <taxon>Rhodobacterales</taxon>
        <taxon>Paracoccaceae</taxon>
        <taxon>Agaricicola</taxon>
    </lineage>
</organism>
<comment type="subunit">
    <text evidence="9">The complex comprises the extracytoplasmic solute receptor protein and the two transmembrane proteins.</text>
</comment>
<evidence type="ECO:0000256" key="4">
    <source>
        <dbReference type="ARBA" id="ARBA00022519"/>
    </source>
</evidence>
<evidence type="ECO:0000256" key="6">
    <source>
        <dbReference type="ARBA" id="ARBA00022989"/>
    </source>
</evidence>
<keyword evidence="12" id="KW-1185">Reference proteome</keyword>